<dbReference type="SUPFAM" id="SSF102712">
    <property type="entry name" value="JAB1/MPN domain"/>
    <property type="match status" value="1"/>
</dbReference>
<dbReference type="Gene3D" id="3.40.140.10">
    <property type="entry name" value="Cytidine Deaminase, domain 2"/>
    <property type="match status" value="1"/>
</dbReference>
<protein>
    <submittedName>
        <fullName evidence="7">Mov34/MPN/PAD-1 family protein</fullName>
    </submittedName>
</protein>
<keyword evidence="2" id="KW-0479">Metal-binding</keyword>
<dbReference type="InterPro" id="IPR028090">
    <property type="entry name" value="JAB_dom_prok"/>
</dbReference>
<evidence type="ECO:0000256" key="4">
    <source>
        <dbReference type="ARBA" id="ARBA00022833"/>
    </source>
</evidence>
<dbReference type="Proteomes" id="UP001273505">
    <property type="component" value="Unassembled WGS sequence"/>
</dbReference>
<dbReference type="RefSeq" id="WP_302724305.1">
    <property type="nucleotide sequence ID" value="NZ_JAULRU010000783.1"/>
</dbReference>
<proteinExistence type="predicted"/>
<evidence type="ECO:0000313" key="7">
    <source>
        <dbReference type="EMBL" id="MDX6850280.1"/>
    </source>
</evidence>
<feature type="domain" description="JAB" evidence="6">
    <location>
        <begin position="40"/>
        <end position="138"/>
    </location>
</feature>
<gene>
    <name evidence="7" type="ORF">SCD92_12975</name>
</gene>
<reference evidence="7 8" key="1">
    <citation type="submission" date="2023-11" db="EMBL/GenBank/DDBJ databases">
        <title>Gilvimarinus fulvus sp. nov., isolated from the surface of Kelp.</title>
        <authorList>
            <person name="Sun Y.Y."/>
            <person name="Gong Y."/>
            <person name="Du Z.J."/>
        </authorList>
    </citation>
    <scope>NUCLEOTIDE SEQUENCE [LARGE SCALE GENOMIC DNA]</scope>
    <source>
        <strain evidence="7 8">SDUM040013</strain>
    </source>
</reference>
<evidence type="ECO:0000256" key="2">
    <source>
        <dbReference type="ARBA" id="ARBA00022723"/>
    </source>
</evidence>
<dbReference type="Pfam" id="PF14464">
    <property type="entry name" value="Prok-JAB"/>
    <property type="match status" value="1"/>
</dbReference>
<evidence type="ECO:0000256" key="1">
    <source>
        <dbReference type="ARBA" id="ARBA00022670"/>
    </source>
</evidence>
<keyword evidence="4" id="KW-0862">Zinc</keyword>
<dbReference type="EMBL" id="JAXAFO010000022">
    <property type="protein sequence ID" value="MDX6850280.1"/>
    <property type="molecule type" value="Genomic_DNA"/>
</dbReference>
<evidence type="ECO:0000256" key="3">
    <source>
        <dbReference type="ARBA" id="ARBA00022801"/>
    </source>
</evidence>
<evidence type="ECO:0000313" key="8">
    <source>
        <dbReference type="Proteomes" id="UP001273505"/>
    </source>
</evidence>
<evidence type="ECO:0000259" key="6">
    <source>
        <dbReference type="Pfam" id="PF14464"/>
    </source>
</evidence>
<keyword evidence="1" id="KW-0645">Protease</keyword>
<keyword evidence="3" id="KW-0378">Hydrolase</keyword>
<keyword evidence="8" id="KW-1185">Reference proteome</keyword>
<sequence length="155" mass="17595">MLTLRTKEKWANSSEGKEVIIEPSVTNAISLYRQIKITDPESGGLLFAKVSADTIHILSLTTPQPLDKATRTFFQREDPKHLIAAKHLYKTSKGEINCIGEWHTHPEPIPTPSSIDRRTWKAFAKNSTFEPIFIIQGQKMLKVFTLATEYTQTLK</sequence>
<accession>A0ABU4RZT8</accession>
<comment type="caution">
    <text evidence="7">The sequence shown here is derived from an EMBL/GenBank/DDBJ whole genome shotgun (WGS) entry which is preliminary data.</text>
</comment>
<name>A0ABU4RZT8_9GAMM</name>
<organism evidence="7 8">
    <name type="scientific">Gilvimarinus gilvus</name>
    <dbReference type="NCBI Taxonomy" id="3058038"/>
    <lineage>
        <taxon>Bacteria</taxon>
        <taxon>Pseudomonadati</taxon>
        <taxon>Pseudomonadota</taxon>
        <taxon>Gammaproteobacteria</taxon>
        <taxon>Cellvibrionales</taxon>
        <taxon>Cellvibrionaceae</taxon>
        <taxon>Gilvimarinus</taxon>
    </lineage>
</organism>
<evidence type="ECO:0000256" key="5">
    <source>
        <dbReference type="ARBA" id="ARBA00023049"/>
    </source>
</evidence>
<keyword evidence="5" id="KW-0482">Metalloprotease</keyword>